<feature type="region of interest" description="Disordered" evidence="1">
    <location>
        <begin position="1"/>
        <end position="65"/>
    </location>
</feature>
<dbReference type="Proteomes" id="UP000235145">
    <property type="component" value="Unassembled WGS sequence"/>
</dbReference>
<reference evidence="3 4" key="1">
    <citation type="journal article" date="2017" name="Nat. Commun.">
        <title>Genome assembly with in vitro proximity ligation data and whole-genome triplication in lettuce.</title>
        <authorList>
            <person name="Reyes-Chin-Wo S."/>
            <person name="Wang Z."/>
            <person name="Yang X."/>
            <person name="Kozik A."/>
            <person name="Arikit S."/>
            <person name="Song C."/>
            <person name="Xia L."/>
            <person name="Froenicke L."/>
            <person name="Lavelle D.O."/>
            <person name="Truco M.J."/>
            <person name="Xia R."/>
            <person name="Zhu S."/>
            <person name="Xu C."/>
            <person name="Xu H."/>
            <person name="Xu X."/>
            <person name="Cox K."/>
            <person name="Korf I."/>
            <person name="Meyers B.C."/>
            <person name="Michelmore R.W."/>
        </authorList>
    </citation>
    <scope>NUCLEOTIDE SEQUENCE [LARGE SCALE GENOMIC DNA]</scope>
    <source>
        <strain evidence="4">cv. Salinas</strain>
        <tissue evidence="3">Seedlings</tissue>
    </source>
</reference>
<dbReference type="EMBL" id="NBSK02000009">
    <property type="protein sequence ID" value="KAJ0185409.1"/>
    <property type="molecule type" value="Genomic_DNA"/>
</dbReference>
<evidence type="ECO:0000313" key="4">
    <source>
        <dbReference type="Proteomes" id="UP000235145"/>
    </source>
</evidence>
<feature type="compositionally biased region" description="Polar residues" evidence="1">
    <location>
        <begin position="11"/>
        <end position="60"/>
    </location>
</feature>
<feature type="compositionally biased region" description="Basic residues" evidence="1">
    <location>
        <begin position="1"/>
        <end position="10"/>
    </location>
</feature>
<dbReference type="AlphaFoldDB" id="A0A9R1WSI3"/>
<protein>
    <recommendedName>
        <fullName evidence="2">Reverse transcriptase Ty1/copia-type domain-containing protein</fullName>
    </recommendedName>
</protein>
<comment type="caution">
    <text evidence="3">The sequence shown here is derived from an EMBL/GenBank/DDBJ whole genome shotgun (WGS) entry which is preliminary data.</text>
</comment>
<evidence type="ECO:0000259" key="2">
    <source>
        <dbReference type="Pfam" id="PF07727"/>
    </source>
</evidence>
<name>A0A9R1WSI3_LACSA</name>
<accession>A0A9R1WSI3</accession>
<feature type="domain" description="Reverse transcriptase Ty1/copia-type" evidence="2">
    <location>
        <begin position="145"/>
        <end position="215"/>
    </location>
</feature>
<dbReference type="InterPro" id="IPR013103">
    <property type="entry name" value="RVT_2"/>
</dbReference>
<evidence type="ECO:0000256" key="1">
    <source>
        <dbReference type="SAM" id="MobiDB-lite"/>
    </source>
</evidence>
<keyword evidence="4" id="KW-1185">Reference proteome</keyword>
<proteinExistence type="predicted"/>
<sequence>MVPIIRKVHKTTSLDVSQPHQPSKDSSSTKARVEVETSSNDSILKSPLESSEPFTPTSHHQCGPVITPVTASFKEEPHLDGSIHKGTFTSDNPPRIKEQYETSSDSFNNQESMIICKLSIHDKAQRNQRDWVNAIQEELAEFECNNVWDLVPTPEGVSFVGSRWVYRNKSDEYGVIIRNKARMVVKGYSKQEGIDYDETFAPIAIIVAIRNFLAFLHTRSLRFTKWICSVHS</sequence>
<gene>
    <name evidence="3" type="ORF">LSAT_V11C900506420</name>
</gene>
<evidence type="ECO:0000313" key="3">
    <source>
        <dbReference type="EMBL" id="KAJ0185409.1"/>
    </source>
</evidence>
<dbReference type="Pfam" id="PF07727">
    <property type="entry name" value="RVT_2"/>
    <property type="match status" value="1"/>
</dbReference>
<organism evidence="3 4">
    <name type="scientific">Lactuca sativa</name>
    <name type="common">Garden lettuce</name>
    <dbReference type="NCBI Taxonomy" id="4236"/>
    <lineage>
        <taxon>Eukaryota</taxon>
        <taxon>Viridiplantae</taxon>
        <taxon>Streptophyta</taxon>
        <taxon>Embryophyta</taxon>
        <taxon>Tracheophyta</taxon>
        <taxon>Spermatophyta</taxon>
        <taxon>Magnoliopsida</taxon>
        <taxon>eudicotyledons</taxon>
        <taxon>Gunneridae</taxon>
        <taxon>Pentapetalae</taxon>
        <taxon>asterids</taxon>
        <taxon>campanulids</taxon>
        <taxon>Asterales</taxon>
        <taxon>Asteraceae</taxon>
        <taxon>Cichorioideae</taxon>
        <taxon>Cichorieae</taxon>
        <taxon>Lactucinae</taxon>
        <taxon>Lactuca</taxon>
    </lineage>
</organism>